<reference evidence="1" key="1">
    <citation type="submission" date="2017-02" db="EMBL/GenBank/DDBJ databases">
        <title>Delving into the versatile metabolic prowess of the omnipresent phylum Bacteroidetes.</title>
        <authorList>
            <person name="Nobu M.K."/>
            <person name="Mei R."/>
            <person name="Narihiro T."/>
            <person name="Kuroda K."/>
            <person name="Liu W.-T."/>
        </authorList>
    </citation>
    <scope>NUCLEOTIDE SEQUENCE</scope>
    <source>
        <strain evidence="1">ADurb.Bin160</strain>
    </source>
</reference>
<dbReference type="Pfam" id="PF10902">
    <property type="entry name" value="WYL_2"/>
    <property type="match status" value="1"/>
</dbReference>
<accession>A0A1V5ZMQ1</accession>
<sequence length="102" mass="12034">MENIINNAIDFIEKIKKEKIVTIKFIKKDGTTRIMICTLDFGIIPKRDHPKEVNLAKILKQMTANKIIHVYDIEKSGWRSIPYNNIDYLETLKKERFSVKKI</sequence>
<protein>
    <submittedName>
        <fullName evidence="1">Uncharacterized protein</fullName>
    </submittedName>
</protein>
<organism evidence="1">
    <name type="scientific">candidate division CPR1 bacterium ADurb.Bin160</name>
    <dbReference type="NCBI Taxonomy" id="1852826"/>
    <lineage>
        <taxon>Bacteria</taxon>
        <taxon>candidate division CPR1</taxon>
    </lineage>
</organism>
<dbReference type="AlphaFoldDB" id="A0A1V5ZMQ1"/>
<evidence type="ECO:0000313" key="1">
    <source>
        <dbReference type="EMBL" id="OQB41560.1"/>
    </source>
</evidence>
<comment type="caution">
    <text evidence="1">The sequence shown here is derived from an EMBL/GenBank/DDBJ whole genome shotgun (WGS) entry which is preliminary data.</text>
</comment>
<dbReference type="Proteomes" id="UP000485621">
    <property type="component" value="Unassembled WGS sequence"/>
</dbReference>
<proteinExistence type="predicted"/>
<gene>
    <name evidence="1" type="ORF">BWY04_00740</name>
</gene>
<dbReference type="EMBL" id="MWDB01000014">
    <property type="protein sequence ID" value="OQB41560.1"/>
    <property type="molecule type" value="Genomic_DNA"/>
</dbReference>
<dbReference type="InterPro" id="IPR024401">
    <property type="entry name" value="WYL_prot"/>
</dbReference>
<name>A0A1V5ZMQ1_9BACT</name>